<sequence>MRNNFYIVIVAGGSGTRLWPVSRENSPKQFHKLTSDKSLLEETYDRIKDLTESENIYISLGANAALQTKAQLKEIPEANYIIEPEGKNTAPAIALISAKIFKKDPQAIIATIAADHTVKNNSNYTETLKSAAHFVDKNPEYLVTIGIQPDSAHTGYGYVKIGRKLDNEKAHEVEEFVEKPNLETAQKYFDSGKYLWNAGYFIFRADKMIEMFENYAPEIYSGLRAILKAIGTEDEKEIIEKAFKEFPKVPIDTAIAEKVEKIAVIPADLGWSDIGSWSSVFDLLDKEDGNVHRGHHVGIDDKNCLFFAQDKLLATVGLEDIVVVDTPDVTLICKKDKAQEVKKLIEKLKEQGKHKYL</sequence>
<dbReference type="GO" id="GO:0004475">
    <property type="term" value="F:mannose-1-phosphate guanylyltransferase (GTP) activity"/>
    <property type="evidence" value="ECO:0007669"/>
    <property type="project" value="UniProtKB-EC"/>
</dbReference>
<organism evidence="10 11">
    <name type="scientific">Berkelbacteria bacterium GW2011_GWE1_39_12</name>
    <dbReference type="NCBI Taxonomy" id="1618337"/>
    <lineage>
        <taxon>Bacteria</taxon>
        <taxon>Candidatus Berkelbacteria</taxon>
    </lineage>
</organism>
<dbReference type="GO" id="GO:0016853">
    <property type="term" value="F:isomerase activity"/>
    <property type="evidence" value="ECO:0007669"/>
    <property type="project" value="UniProtKB-KW"/>
</dbReference>
<dbReference type="EC" id="2.7.7.13" evidence="2"/>
<comment type="catalytic activity">
    <reaction evidence="7">
        <text>alpha-D-mannose 1-phosphate + GTP + H(+) = GDP-alpha-D-mannose + diphosphate</text>
        <dbReference type="Rhea" id="RHEA:15229"/>
        <dbReference type="ChEBI" id="CHEBI:15378"/>
        <dbReference type="ChEBI" id="CHEBI:33019"/>
        <dbReference type="ChEBI" id="CHEBI:37565"/>
        <dbReference type="ChEBI" id="CHEBI:57527"/>
        <dbReference type="ChEBI" id="CHEBI:58409"/>
        <dbReference type="EC" id="2.7.7.13"/>
    </reaction>
</comment>
<dbReference type="Pfam" id="PF00483">
    <property type="entry name" value="NTP_transferase"/>
    <property type="match status" value="1"/>
</dbReference>
<evidence type="ECO:0000256" key="1">
    <source>
        <dbReference type="ARBA" id="ARBA00006115"/>
    </source>
</evidence>
<keyword evidence="4 10" id="KW-0548">Nucleotidyltransferase</keyword>
<dbReference type="KEGG" id="bbgw:UT28_C0001G0031"/>
<keyword evidence="5" id="KW-0547">Nucleotide-binding</keyword>
<dbReference type="Pfam" id="PF22640">
    <property type="entry name" value="ManC_GMP_beta-helix"/>
    <property type="match status" value="1"/>
</dbReference>
<evidence type="ECO:0000259" key="9">
    <source>
        <dbReference type="Pfam" id="PF22640"/>
    </source>
</evidence>
<name>A0A0G4B2Q5_9BACT</name>
<feature type="domain" description="MannoseP isomerase/GMP-like beta-helix" evidence="9">
    <location>
        <begin position="294"/>
        <end position="348"/>
    </location>
</feature>
<protein>
    <recommendedName>
        <fullName evidence="2">mannose-1-phosphate guanylyltransferase</fullName>
        <ecNumber evidence="2">2.7.7.13</ecNumber>
    </recommendedName>
</protein>
<keyword evidence="3 10" id="KW-0808">Transferase</keyword>
<reference evidence="10 11" key="1">
    <citation type="journal article" date="2015" name="Nature">
        <title>rRNA introns, odd ribosomes, and small enigmatic genomes across a large radiation of phyla.</title>
        <authorList>
            <person name="Brown C.T."/>
            <person name="Hug L.A."/>
            <person name="Thomas B.C."/>
            <person name="Sharon I."/>
            <person name="Castelle C.J."/>
            <person name="Singh A."/>
            <person name="Wilkins M.J."/>
            <person name="Williams K.H."/>
            <person name="Banfield J.F."/>
        </authorList>
    </citation>
    <scope>NUCLEOTIDE SEQUENCE [LARGE SCALE GENOMIC DNA]</scope>
</reference>
<evidence type="ECO:0000256" key="6">
    <source>
        <dbReference type="ARBA" id="ARBA00023134"/>
    </source>
</evidence>
<dbReference type="Gene3D" id="3.90.550.10">
    <property type="entry name" value="Spore Coat Polysaccharide Biosynthesis Protein SpsA, Chain A"/>
    <property type="match status" value="1"/>
</dbReference>
<dbReference type="InterPro" id="IPR054566">
    <property type="entry name" value="ManC/GMP-like_b-helix"/>
</dbReference>
<dbReference type="SUPFAM" id="SSF53448">
    <property type="entry name" value="Nucleotide-diphospho-sugar transferases"/>
    <property type="match status" value="1"/>
</dbReference>
<dbReference type="PANTHER" id="PTHR46390:SF1">
    <property type="entry name" value="MANNOSE-1-PHOSPHATE GUANYLYLTRANSFERASE"/>
    <property type="match status" value="1"/>
</dbReference>
<dbReference type="FunFam" id="3.90.550.10:FF:000046">
    <property type="entry name" value="Mannose-1-phosphate guanylyltransferase (GDP)"/>
    <property type="match status" value="1"/>
</dbReference>
<evidence type="ECO:0000313" key="10">
    <source>
        <dbReference type="EMBL" id="AKM81850.1"/>
    </source>
</evidence>
<keyword evidence="6" id="KW-0342">GTP-binding</keyword>
<dbReference type="EMBL" id="CP011213">
    <property type="protein sequence ID" value="AKM81850.1"/>
    <property type="molecule type" value="Genomic_DNA"/>
</dbReference>
<dbReference type="Proteomes" id="UP000035648">
    <property type="component" value="Chromosome"/>
</dbReference>
<dbReference type="GO" id="GO:0005525">
    <property type="term" value="F:GTP binding"/>
    <property type="evidence" value="ECO:0007669"/>
    <property type="project" value="UniProtKB-KW"/>
</dbReference>
<dbReference type="SUPFAM" id="SSF159283">
    <property type="entry name" value="Guanosine diphospho-D-mannose pyrophosphorylase/mannose-6-phosphate isomerase linker domain"/>
    <property type="match status" value="1"/>
</dbReference>
<evidence type="ECO:0000256" key="5">
    <source>
        <dbReference type="ARBA" id="ARBA00022741"/>
    </source>
</evidence>
<feature type="domain" description="Nucleotidyl transferase" evidence="8">
    <location>
        <begin position="8"/>
        <end position="284"/>
    </location>
</feature>
<dbReference type="InterPro" id="IPR051161">
    <property type="entry name" value="Mannose-6P_isomerase_type2"/>
</dbReference>
<dbReference type="PATRIC" id="fig|1618337.4.peg.31"/>
<evidence type="ECO:0000259" key="8">
    <source>
        <dbReference type="Pfam" id="PF00483"/>
    </source>
</evidence>
<dbReference type="InterPro" id="IPR049577">
    <property type="entry name" value="GMPP_N"/>
</dbReference>
<comment type="similarity">
    <text evidence="1">Belongs to the mannose-6-phosphate isomerase type 2 family.</text>
</comment>
<evidence type="ECO:0000256" key="3">
    <source>
        <dbReference type="ARBA" id="ARBA00022679"/>
    </source>
</evidence>
<dbReference type="InterPro" id="IPR029044">
    <property type="entry name" value="Nucleotide-diphossugar_trans"/>
</dbReference>
<dbReference type="AlphaFoldDB" id="A0A0G4B2Q5"/>
<dbReference type="GO" id="GO:0009298">
    <property type="term" value="P:GDP-mannose biosynthetic process"/>
    <property type="evidence" value="ECO:0007669"/>
    <property type="project" value="TreeGrafter"/>
</dbReference>
<evidence type="ECO:0000256" key="4">
    <source>
        <dbReference type="ARBA" id="ARBA00022695"/>
    </source>
</evidence>
<accession>A0A0G4B2Q5</accession>
<evidence type="ECO:0000313" key="11">
    <source>
        <dbReference type="Proteomes" id="UP000035648"/>
    </source>
</evidence>
<proteinExistence type="inferred from homology"/>
<dbReference type="PANTHER" id="PTHR46390">
    <property type="entry name" value="MANNOSE-1-PHOSPHATE GUANYLYLTRANSFERASE"/>
    <property type="match status" value="1"/>
</dbReference>
<dbReference type="InterPro" id="IPR005835">
    <property type="entry name" value="NTP_transferase_dom"/>
</dbReference>
<keyword evidence="10" id="KW-0413">Isomerase</keyword>
<dbReference type="CDD" id="cd02509">
    <property type="entry name" value="GDP-M1P_Guanylyltransferase"/>
    <property type="match status" value="1"/>
</dbReference>
<dbReference type="STRING" id="1618337.UT28_C0001G0031"/>
<gene>
    <name evidence="10" type="ORF">UT28_C0001G0031</name>
</gene>
<evidence type="ECO:0000256" key="7">
    <source>
        <dbReference type="ARBA" id="ARBA00047343"/>
    </source>
</evidence>
<evidence type="ECO:0000256" key="2">
    <source>
        <dbReference type="ARBA" id="ARBA00012387"/>
    </source>
</evidence>